<dbReference type="PANTHER" id="PTHR10039">
    <property type="entry name" value="AMELOGENIN"/>
    <property type="match status" value="1"/>
</dbReference>
<dbReference type="InterPro" id="IPR002110">
    <property type="entry name" value="Ankyrin_rpt"/>
</dbReference>
<evidence type="ECO:0000256" key="2">
    <source>
        <dbReference type="PROSITE-ProRule" id="PRU00023"/>
    </source>
</evidence>
<dbReference type="InterPro" id="IPR027417">
    <property type="entry name" value="P-loop_NTPase"/>
</dbReference>
<dbReference type="Pfam" id="PF12796">
    <property type="entry name" value="Ank_2"/>
    <property type="match status" value="1"/>
</dbReference>
<accession>A0ABR4CTU3</accession>
<keyword evidence="2" id="KW-0040">ANK repeat</keyword>
<dbReference type="PROSITE" id="PS50088">
    <property type="entry name" value="ANK_REPEAT"/>
    <property type="match status" value="1"/>
</dbReference>
<evidence type="ECO:0000313" key="5">
    <source>
        <dbReference type="EMBL" id="KAL2072788.1"/>
    </source>
</evidence>
<protein>
    <recommendedName>
        <fullName evidence="7">NACHT domain-containing protein</fullName>
    </recommendedName>
</protein>
<gene>
    <name evidence="5" type="ORF">VTL71DRAFT_12131</name>
</gene>
<dbReference type="CDD" id="cd01983">
    <property type="entry name" value="SIMIBI"/>
    <property type="match status" value="1"/>
</dbReference>
<dbReference type="Pfam" id="PF24883">
    <property type="entry name" value="NPHP3_N"/>
    <property type="match status" value="1"/>
</dbReference>
<reference evidence="5 6" key="1">
    <citation type="journal article" date="2024" name="Commun. Biol.">
        <title>Comparative genomic analysis of thermophilic fungi reveals convergent evolutionary adaptations and gene losses.</title>
        <authorList>
            <person name="Steindorff A.S."/>
            <person name="Aguilar-Pontes M.V."/>
            <person name="Robinson A.J."/>
            <person name="Andreopoulos B."/>
            <person name="LaButti K."/>
            <person name="Kuo A."/>
            <person name="Mondo S."/>
            <person name="Riley R."/>
            <person name="Otillar R."/>
            <person name="Haridas S."/>
            <person name="Lipzen A."/>
            <person name="Grimwood J."/>
            <person name="Schmutz J."/>
            <person name="Clum A."/>
            <person name="Reid I.D."/>
            <person name="Moisan M.C."/>
            <person name="Butler G."/>
            <person name="Nguyen T.T.M."/>
            <person name="Dewar K."/>
            <person name="Conant G."/>
            <person name="Drula E."/>
            <person name="Henrissat B."/>
            <person name="Hansel C."/>
            <person name="Singer S."/>
            <person name="Hutchinson M.I."/>
            <person name="de Vries R.P."/>
            <person name="Natvig D.O."/>
            <person name="Powell A.J."/>
            <person name="Tsang A."/>
            <person name="Grigoriev I.V."/>
        </authorList>
    </citation>
    <scope>NUCLEOTIDE SEQUENCE [LARGE SCALE GENOMIC DNA]</scope>
    <source>
        <strain evidence="5 6">CBS 494.80</strain>
    </source>
</reference>
<dbReference type="Gene3D" id="1.25.40.20">
    <property type="entry name" value="Ankyrin repeat-containing domain"/>
    <property type="match status" value="1"/>
</dbReference>
<dbReference type="SUPFAM" id="SSF52540">
    <property type="entry name" value="P-loop containing nucleoside triphosphate hydrolases"/>
    <property type="match status" value="1"/>
</dbReference>
<feature type="domain" description="Nephrocystin 3-like N-terminal" evidence="4">
    <location>
        <begin position="291"/>
        <end position="446"/>
    </location>
</feature>
<evidence type="ECO:0000256" key="1">
    <source>
        <dbReference type="ARBA" id="ARBA00022737"/>
    </source>
</evidence>
<dbReference type="EMBL" id="JAZHXI010000004">
    <property type="protein sequence ID" value="KAL2072788.1"/>
    <property type="molecule type" value="Genomic_DNA"/>
</dbReference>
<evidence type="ECO:0008006" key="7">
    <source>
        <dbReference type="Google" id="ProtNLM"/>
    </source>
</evidence>
<feature type="domain" description="GPI inositol-deacylase winged helix" evidence="3">
    <location>
        <begin position="562"/>
        <end position="641"/>
    </location>
</feature>
<evidence type="ECO:0000313" key="6">
    <source>
        <dbReference type="Proteomes" id="UP001595075"/>
    </source>
</evidence>
<dbReference type="InterPro" id="IPR036770">
    <property type="entry name" value="Ankyrin_rpt-contain_sf"/>
</dbReference>
<keyword evidence="1" id="KW-0677">Repeat</keyword>
<dbReference type="PANTHER" id="PTHR10039:SF14">
    <property type="entry name" value="NACHT DOMAIN-CONTAINING PROTEIN"/>
    <property type="match status" value="1"/>
</dbReference>
<comment type="caution">
    <text evidence="5">The sequence shown here is derived from an EMBL/GenBank/DDBJ whole genome shotgun (WGS) entry which is preliminary data.</text>
</comment>
<proteinExistence type="predicted"/>
<organism evidence="5 6">
    <name type="scientific">Oculimacula yallundae</name>
    <dbReference type="NCBI Taxonomy" id="86028"/>
    <lineage>
        <taxon>Eukaryota</taxon>
        <taxon>Fungi</taxon>
        <taxon>Dikarya</taxon>
        <taxon>Ascomycota</taxon>
        <taxon>Pezizomycotina</taxon>
        <taxon>Leotiomycetes</taxon>
        <taxon>Helotiales</taxon>
        <taxon>Ploettnerulaceae</taxon>
        <taxon>Oculimacula</taxon>
    </lineage>
</organism>
<feature type="repeat" description="ANK" evidence="2">
    <location>
        <begin position="843"/>
        <end position="875"/>
    </location>
</feature>
<evidence type="ECO:0000259" key="4">
    <source>
        <dbReference type="Pfam" id="PF24883"/>
    </source>
</evidence>
<dbReference type="SUPFAM" id="SSF48403">
    <property type="entry name" value="Ankyrin repeat"/>
    <property type="match status" value="1"/>
</dbReference>
<name>A0ABR4CTU3_9HELO</name>
<dbReference type="Proteomes" id="UP001595075">
    <property type="component" value="Unassembled WGS sequence"/>
</dbReference>
<dbReference type="Pfam" id="PF22939">
    <property type="entry name" value="WHD_GPIID"/>
    <property type="match status" value="1"/>
</dbReference>
<dbReference type="InterPro" id="IPR054471">
    <property type="entry name" value="GPIID_WHD"/>
</dbReference>
<dbReference type="SMART" id="SM00248">
    <property type="entry name" value="ANK"/>
    <property type="match status" value="2"/>
</dbReference>
<sequence>MNIFTFACRIGIKSTNLPACGFWAQTRVSTSDPTGSLAMRLINCEDATNLFLVERFGSDIPPYAILSHTWGQDDEELTYKDMIKHTGQDKAGFQKMKFCAEKDSSSELSEAINSMYRWYHNAAECYVFLIDVSITSREPLKAKRGNLLSAVAGGSLVAGLFKSSLLLDLSIFSQRKAITGVPARALDCRNIFQYSMADRMTWTLDRHTKRGEYKAYCLFGLLEIFLPPICGEGQEHALKRLQDEVNKCSHAVKSEPTPIDDVGNESIASWLQPAAVNEDLLELLDLRHDSTCQWIFGRPEFEKWIGGIAVLWLHGKPGSGKSVLTATLIDRLRTEGRIIAYFFCKLGDDTKNTLESILRAWLSQILEQLPEYRQLVLQHKQTGPPTRTLLDTVKLVLKEIARRTTKQIFLVVDGFDECEAGALSAEKLLTFVSALGDKISLVLSSRTEIRIIKAVSSRKQENCFEILVTNDATREDLNGWIRACIDRMGLSDLDLERSAFQKLEDGADGMFLWARFQLETLEAQFAVADAREVLRNDLPKDLEATYERLLLAIESNINLPHRAQAFRILQWITAAHRPFTVAELDFALAIQIDSEISPKGKWLMRGSKDVLSACGSFVEITRTGHICSVHASAREFLRKRGVHLGYGQVNQSSTLLSNRDRPKSVYIARACATVLTFQDNSLLNKLLDGSSRGHAHSLRRIQRIFEEWPFLDYAVLNWWKHFNEVPSGSVESVQHTLNRFLGNSQHTLRWIYLYQYLIQIRHRESKLLDPSSLACWKYIRTLWNQHLGQNPSTLFNRWQRWHVEMTFPYVLWPPIHLAAFFNLADRVDDQLLLGVPVDLKNRARVTPLMQAAHGDSPDVIRILLHHGASMQSKTMYGYTIMHYACRNSLSSLRLLFQAGGRIDEVDGTMKHTALHDVSASVLWHPTILITILDLPYITAIISWRDRHGQTALDCAIVIDPHYLVSRSHDSSYEGLGGIEALDGSGARPCFTSTGPSDFFAAQGPAALLTICKAWHILGIGEPNECTSESVLQWLTTIKEEIIRRLINKGAKTAQQLREHELQQ</sequence>
<dbReference type="Gene3D" id="3.40.50.300">
    <property type="entry name" value="P-loop containing nucleotide triphosphate hydrolases"/>
    <property type="match status" value="1"/>
</dbReference>
<keyword evidence="6" id="KW-1185">Reference proteome</keyword>
<dbReference type="InterPro" id="IPR056884">
    <property type="entry name" value="NPHP3-like_N"/>
</dbReference>
<evidence type="ECO:0000259" key="3">
    <source>
        <dbReference type="Pfam" id="PF22939"/>
    </source>
</evidence>